<feature type="domain" description="Phage tail collar" evidence="1">
    <location>
        <begin position="7"/>
        <end position="62"/>
    </location>
</feature>
<dbReference type="AlphaFoldDB" id="A0A0N0ZTW1"/>
<protein>
    <submittedName>
        <fullName evidence="2">Phage tail protein</fullName>
    </submittedName>
</protein>
<dbReference type="InterPro" id="IPR011083">
    <property type="entry name" value="Phage_tail_collar_dom"/>
</dbReference>
<gene>
    <name evidence="2" type="ORF">AOB46_17385</name>
</gene>
<name>A0A0N0ZTW1_CHRID</name>
<dbReference type="SUPFAM" id="SSF88874">
    <property type="entry name" value="Receptor-binding domain of short tail fibre protein gp12"/>
    <property type="match status" value="1"/>
</dbReference>
<proteinExistence type="predicted"/>
<evidence type="ECO:0000313" key="2">
    <source>
        <dbReference type="EMBL" id="KPE49958.1"/>
    </source>
</evidence>
<evidence type="ECO:0000313" key="3">
    <source>
        <dbReference type="Proteomes" id="UP000037953"/>
    </source>
</evidence>
<dbReference type="InterPro" id="IPR037053">
    <property type="entry name" value="Phage_tail_collar_dom_sf"/>
</dbReference>
<comment type="caution">
    <text evidence="2">The sequence shown here is derived from an EMBL/GenBank/DDBJ whole genome shotgun (WGS) entry which is preliminary data.</text>
</comment>
<reference evidence="3" key="2">
    <citation type="submission" date="2015-09" db="EMBL/GenBank/DDBJ databases">
        <title>Draft genome sequence of a multidrug-resistant Chryseobacterium indologenes isolate from Malaysia.</title>
        <authorList>
            <person name="Yu C.Y."/>
            <person name="Ang G.Y."/>
            <person name="Chan K.-G."/>
        </authorList>
    </citation>
    <scope>NUCLEOTIDE SEQUENCE [LARGE SCALE GENOMIC DNA]</scope>
    <source>
        <strain evidence="3">CI_885</strain>
    </source>
</reference>
<sequence length="183" mass="19287">MMDEYIGIVKLFAGNFAPRGWMFCDGSLLRISQNSALFSILGTTYGGNGIDTFALPNLKGRMAIGAGSVNSSENYPLGIQSGTTQNTLLASNLPSIGSGFQLKAANKNATVSPPSPTASIAMTGTQVGRDFNAVPSFVQADPDTTINPKSITFTGQNLPVNNMPPYLGLNYIICVEGIYPPRS</sequence>
<organism evidence="2 3">
    <name type="scientific">Chryseobacterium indologenes</name>
    <name type="common">Flavobacterium indologenes</name>
    <dbReference type="NCBI Taxonomy" id="253"/>
    <lineage>
        <taxon>Bacteria</taxon>
        <taxon>Pseudomonadati</taxon>
        <taxon>Bacteroidota</taxon>
        <taxon>Flavobacteriia</taxon>
        <taxon>Flavobacteriales</taxon>
        <taxon>Weeksellaceae</taxon>
        <taxon>Chryseobacterium group</taxon>
        <taxon>Chryseobacterium</taxon>
    </lineage>
</organism>
<dbReference type="EMBL" id="LJOD01000013">
    <property type="protein sequence ID" value="KPE49958.1"/>
    <property type="molecule type" value="Genomic_DNA"/>
</dbReference>
<accession>A0A0N0ZTW1</accession>
<dbReference type="Pfam" id="PF07484">
    <property type="entry name" value="Collar"/>
    <property type="match status" value="1"/>
</dbReference>
<dbReference type="PATRIC" id="fig|253.9.peg.1423"/>
<dbReference type="Proteomes" id="UP000037953">
    <property type="component" value="Unassembled WGS sequence"/>
</dbReference>
<evidence type="ECO:0000259" key="1">
    <source>
        <dbReference type="Pfam" id="PF07484"/>
    </source>
</evidence>
<reference evidence="2 3" key="1">
    <citation type="journal article" date="2015" name="Genom Data">
        <title>Draft genome sequence of a multidrug-resistant Chryseobacterium indologenes isolate from Malaysia.</title>
        <authorList>
            <person name="Yu C.Y."/>
            <person name="Ang G.Y."/>
            <person name="Cheng H.J."/>
            <person name="Cheong Y.M."/>
            <person name="Yin W.F."/>
            <person name="Chan K.G."/>
        </authorList>
    </citation>
    <scope>NUCLEOTIDE SEQUENCE [LARGE SCALE GENOMIC DNA]</scope>
    <source>
        <strain evidence="2 3">CI_885</strain>
    </source>
</reference>
<dbReference type="Gene3D" id="3.90.1340.10">
    <property type="entry name" value="Phage tail collar domain"/>
    <property type="match status" value="1"/>
</dbReference>